<evidence type="ECO:0000313" key="2">
    <source>
        <dbReference type="Proteomes" id="UP000184749"/>
    </source>
</evidence>
<sequence>MNSVPIKAGVIQSRQDMASEQIRLEAGDMAEGRLRPRTDSPHRFHEIGYYESYALQRANLFEPD</sequence>
<proteinExistence type="predicted"/>
<dbReference type="EMBL" id="CP017105">
    <property type="protein sequence ID" value="APO72589.1"/>
    <property type="molecule type" value="Genomic_DNA"/>
</dbReference>
<name>A0A1L5NXJ5_9HYPH</name>
<evidence type="ECO:0000313" key="1">
    <source>
        <dbReference type="EMBL" id="APO72589.1"/>
    </source>
</evidence>
<protein>
    <submittedName>
        <fullName evidence="1">Uncharacterized protein</fullName>
    </submittedName>
</protein>
<gene>
    <name evidence="1" type="ORF">IE4872_PD02076</name>
</gene>
<dbReference type="AlphaFoldDB" id="A0A1L5NXJ5"/>
<geneLocation type="plasmid" evidence="2">
    <name>prgalie4872d</name>
</geneLocation>
<organism evidence="1 2">
    <name type="scientific">Rhizobium gallicum</name>
    <dbReference type="NCBI Taxonomy" id="56730"/>
    <lineage>
        <taxon>Bacteria</taxon>
        <taxon>Pseudomonadati</taxon>
        <taxon>Pseudomonadota</taxon>
        <taxon>Alphaproteobacteria</taxon>
        <taxon>Hyphomicrobiales</taxon>
        <taxon>Rhizobiaceae</taxon>
        <taxon>Rhizobium/Agrobacterium group</taxon>
        <taxon>Rhizobium</taxon>
    </lineage>
</organism>
<reference evidence="1 2" key="1">
    <citation type="submission" date="2016-09" db="EMBL/GenBank/DDBJ databases">
        <title>The complete genome sequences of Rhizobium gallicum, symbiovars gallicum and phaseoli, symbionts associated to common bean (Phaseolus vulgaris).</title>
        <authorList>
            <person name="Bustos P."/>
            <person name="Santamaria R.I."/>
            <person name="Perez-Carrascal O.M."/>
            <person name="Juarez S."/>
            <person name="Lozano L."/>
            <person name="Martinez-Flores I."/>
            <person name="Martinez-Romero E."/>
            <person name="Cevallos M."/>
            <person name="Romero D."/>
            <person name="Davila G."/>
            <person name="Gonzalez V."/>
        </authorList>
    </citation>
    <scope>NUCLEOTIDE SEQUENCE [LARGE SCALE GENOMIC DNA]</scope>
    <source>
        <strain evidence="1 2">IE4872</strain>
        <plasmid evidence="2">prgalie4872d</plasmid>
    </source>
</reference>
<dbReference type="Proteomes" id="UP000184749">
    <property type="component" value="Plasmid pRgalIE4872d"/>
</dbReference>
<keyword evidence="1" id="KW-0614">Plasmid</keyword>
<accession>A0A1L5NXJ5</accession>